<dbReference type="EMBL" id="LK022848">
    <property type="protein sequence ID" value="CDR03979.1"/>
    <property type="molecule type" value="Genomic_DNA"/>
</dbReference>
<protein>
    <submittedName>
        <fullName evidence="2">Uncharacterized protein</fullName>
    </submittedName>
</protein>
<reference evidence="3 4" key="2">
    <citation type="submission" date="2021-03" db="EMBL/GenBank/DDBJ databases">
        <title>Genomic Encyclopedia of Type Strains, Phase IV (KMG-IV): sequencing the most valuable type-strain genomes for metagenomic binning, comparative biology and taxonomic classification.</title>
        <authorList>
            <person name="Goeker M."/>
        </authorList>
    </citation>
    <scope>NUCLEOTIDE SEQUENCE [LARGE SCALE GENOMIC DNA]</scope>
    <source>
        <strain evidence="3 4">DSM 41954</strain>
    </source>
</reference>
<dbReference type="Proteomes" id="UP000756710">
    <property type="component" value="Unassembled WGS sequence"/>
</dbReference>
<keyword evidence="4" id="KW-1185">Reference proteome</keyword>
<dbReference type="RefSeq" id="WP_209468682.1">
    <property type="nucleotide sequence ID" value="NZ_BAABDR010000025.1"/>
</dbReference>
<evidence type="ECO:0000256" key="1">
    <source>
        <dbReference type="SAM" id="MobiDB-lite"/>
    </source>
</evidence>
<dbReference type="EMBL" id="JAGGLR010000007">
    <property type="protein sequence ID" value="MBP2062029.1"/>
    <property type="molecule type" value="Genomic_DNA"/>
</dbReference>
<reference evidence="2" key="1">
    <citation type="submission" date="2014-05" db="EMBL/GenBank/DDBJ databases">
        <authorList>
            <person name="Horn Fabian"/>
        </authorList>
    </citation>
    <scope>NUCLEOTIDE SEQUENCE</scope>
</reference>
<organism evidence="2">
    <name type="scientific">Streptomyces iranensis</name>
    <dbReference type="NCBI Taxonomy" id="576784"/>
    <lineage>
        <taxon>Bacteria</taxon>
        <taxon>Bacillati</taxon>
        <taxon>Actinomycetota</taxon>
        <taxon>Actinomycetes</taxon>
        <taxon>Kitasatosporales</taxon>
        <taxon>Streptomycetaceae</taxon>
        <taxon>Streptomyces</taxon>
        <taxon>Streptomyces violaceusniger group</taxon>
    </lineage>
</organism>
<dbReference type="HOGENOM" id="CLU_3189576_0_0_11"/>
<evidence type="ECO:0000313" key="4">
    <source>
        <dbReference type="Proteomes" id="UP000756710"/>
    </source>
</evidence>
<feature type="compositionally biased region" description="Basic residues" evidence="1">
    <location>
        <begin position="1"/>
        <end position="15"/>
    </location>
</feature>
<gene>
    <name evidence="3" type="ORF">J2Z30_003045</name>
    <name evidence="2" type="ORF">SIRAN1454</name>
</gene>
<evidence type="ECO:0000313" key="2">
    <source>
        <dbReference type="EMBL" id="CDR03979.1"/>
    </source>
</evidence>
<proteinExistence type="predicted"/>
<evidence type="ECO:0000313" key="3">
    <source>
        <dbReference type="EMBL" id="MBP2062029.1"/>
    </source>
</evidence>
<name>A0A060ZM02_9ACTN</name>
<feature type="region of interest" description="Disordered" evidence="1">
    <location>
        <begin position="1"/>
        <end position="46"/>
    </location>
</feature>
<accession>A0A060ZM02</accession>
<dbReference type="AlphaFoldDB" id="A0A060ZM02"/>
<sequence>MGRRSRRHTTRHHRKPPLDEVRIGSAHPGSGRTTTDGGAPRIRTVR</sequence>